<dbReference type="InterPro" id="IPR010985">
    <property type="entry name" value="Ribbon_hlx_hlx"/>
</dbReference>
<evidence type="ECO:0000313" key="3">
    <source>
        <dbReference type="Proteomes" id="UP000230709"/>
    </source>
</evidence>
<dbReference type="GO" id="GO:0006355">
    <property type="term" value="P:regulation of DNA-templated transcription"/>
    <property type="evidence" value="ECO:0007669"/>
    <property type="project" value="InterPro"/>
</dbReference>
<reference evidence="3" key="1">
    <citation type="submission" date="2017-10" db="EMBL/GenBank/DDBJ databases">
        <title>Completed PacBio SMRT sequence of Methylosinus trichosporium OB3b reveals presence of a third large plasmid.</title>
        <authorList>
            <person name="Charles T.C."/>
            <person name="Lynch M.D.J."/>
            <person name="Heil J.R."/>
            <person name="Cheng J."/>
        </authorList>
    </citation>
    <scope>NUCLEOTIDE SEQUENCE [LARGE SCALE GENOMIC DNA]</scope>
    <source>
        <strain evidence="3">OB3b</strain>
    </source>
</reference>
<dbReference type="InterPro" id="IPR053853">
    <property type="entry name" value="FitA-like_RHH"/>
</dbReference>
<sequence length="81" mass="8918">MAQLLVRDLADHVELALQRRARQNGRNMEEEARRIHEAAVETSECGDVGWASRIAAQFTAIGFTDEEAAALELRGSLARPA</sequence>
<proteinExistence type="predicted"/>
<dbReference type="SUPFAM" id="SSF47598">
    <property type="entry name" value="Ribbon-helix-helix"/>
    <property type="match status" value="1"/>
</dbReference>
<evidence type="ECO:0000259" key="1">
    <source>
        <dbReference type="Pfam" id="PF22513"/>
    </source>
</evidence>
<dbReference type="Pfam" id="PF22513">
    <property type="entry name" value="FitA-like_RHH"/>
    <property type="match status" value="1"/>
</dbReference>
<protein>
    <submittedName>
        <fullName evidence="2">Toxin-antitoxin system</fullName>
    </submittedName>
</protein>
<feature type="domain" description="Antitoxin FitA-like ribbon-helix-helix" evidence="1">
    <location>
        <begin position="2"/>
        <end position="40"/>
    </location>
</feature>
<dbReference type="Gene3D" id="1.10.1220.10">
    <property type="entry name" value="Met repressor-like"/>
    <property type="match status" value="1"/>
</dbReference>
<evidence type="ECO:0000313" key="2">
    <source>
        <dbReference type="EMBL" id="ATQ66464.1"/>
    </source>
</evidence>
<dbReference type="STRING" id="595536.GCA_000178815_00929"/>
<gene>
    <name evidence="2" type="ORF">CQW49_00065</name>
</gene>
<dbReference type="EMBL" id="CP023737">
    <property type="protein sequence ID" value="ATQ66464.1"/>
    <property type="molecule type" value="Genomic_DNA"/>
</dbReference>
<dbReference type="AlphaFoldDB" id="A0A2D2CUV3"/>
<dbReference type="InterPro" id="IPR013321">
    <property type="entry name" value="Arc_rbn_hlx_hlx"/>
</dbReference>
<dbReference type="RefSeq" id="WP_003614444.1">
    <property type="nucleotide sequence ID" value="NZ_ADVE02000001.1"/>
</dbReference>
<name>A0A2D2CUV3_METT3</name>
<dbReference type="KEGG" id="mtw:CQW49_00065"/>
<accession>A0A2D2CUV3</accession>
<dbReference type="Proteomes" id="UP000230709">
    <property type="component" value="Chromosome"/>
</dbReference>
<keyword evidence="3" id="KW-1185">Reference proteome</keyword>
<organism evidence="2 3">
    <name type="scientific">Methylosinus trichosporium (strain ATCC 35070 / NCIMB 11131 / UNIQEM 75 / OB3b)</name>
    <dbReference type="NCBI Taxonomy" id="595536"/>
    <lineage>
        <taxon>Bacteria</taxon>
        <taxon>Pseudomonadati</taxon>
        <taxon>Pseudomonadota</taxon>
        <taxon>Alphaproteobacteria</taxon>
        <taxon>Hyphomicrobiales</taxon>
        <taxon>Methylocystaceae</taxon>
        <taxon>Methylosinus</taxon>
    </lineage>
</organism>